<protein>
    <submittedName>
        <fullName evidence="2">Uncharacterized protein</fullName>
    </submittedName>
</protein>
<proteinExistence type="predicted"/>
<feature type="region of interest" description="Disordered" evidence="1">
    <location>
        <begin position="28"/>
        <end position="73"/>
    </location>
</feature>
<dbReference type="AlphaFoldDB" id="A0A3N4KQ59"/>
<accession>A0A3N4KQ59</accession>
<evidence type="ECO:0000313" key="3">
    <source>
        <dbReference type="Proteomes" id="UP000277580"/>
    </source>
</evidence>
<dbReference type="Proteomes" id="UP000277580">
    <property type="component" value="Unassembled WGS sequence"/>
</dbReference>
<reference evidence="2 3" key="1">
    <citation type="journal article" date="2018" name="Nat. Ecol. Evol.">
        <title>Pezizomycetes genomes reveal the molecular basis of ectomycorrhizal truffle lifestyle.</title>
        <authorList>
            <person name="Murat C."/>
            <person name="Payen T."/>
            <person name="Noel B."/>
            <person name="Kuo A."/>
            <person name="Morin E."/>
            <person name="Chen J."/>
            <person name="Kohler A."/>
            <person name="Krizsan K."/>
            <person name="Balestrini R."/>
            <person name="Da Silva C."/>
            <person name="Montanini B."/>
            <person name="Hainaut M."/>
            <person name="Levati E."/>
            <person name="Barry K.W."/>
            <person name="Belfiori B."/>
            <person name="Cichocki N."/>
            <person name="Clum A."/>
            <person name="Dockter R.B."/>
            <person name="Fauchery L."/>
            <person name="Guy J."/>
            <person name="Iotti M."/>
            <person name="Le Tacon F."/>
            <person name="Lindquist E.A."/>
            <person name="Lipzen A."/>
            <person name="Malagnac F."/>
            <person name="Mello A."/>
            <person name="Molinier V."/>
            <person name="Miyauchi S."/>
            <person name="Poulain J."/>
            <person name="Riccioni C."/>
            <person name="Rubini A."/>
            <person name="Sitrit Y."/>
            <person name="Splivallo R."/>
            <person name="Traeger S."/>
            <person name="Wang M."/>
            <person name="Zifcakova L."/>
            <person name="Wipf D."/>
            <person name="Zambonelli A."/>
            <person name="Paolocci F."/>
            <person name="Nowrousian M."/>
            <person name="Ottonello S."/>
            <person name="Baldrian P."/>
            <person name="Spatafora J.W."/>
            <person name="Henrissat B."/>
            <person name="Nagy L.G."/>
            <person name="Aury J.M."/>
            <person name="Wincker P."/>
            <person name="Grigoriev I.V."/>
            <person name="Bonfante P."/>
            <person name="Martin F.M."/>
        </authorList>
    </citation>
    <scope>NUCLEOTIDE SEQUENCE [LARGE SCALE GENOMIC DNA]</scope>
    <source>
        <strain evidence="2 3">CCBAS932</strain>
    </source>
</reference>
<keyword evidence="3" id="KW-1185">Reference proteome</keyword>
<name>A0A3N4KQ59_9PEZI</name>
<gene>
    <name evidence="2" type="ORF">P167DRAFT_535654</name>
</gene>
<dbReference type="EMBL" id="ML119127">
    <property type="protein sequence ID" value="RPB12647.1"/>
    <property type="molecule type" value="Genomic_DNA"/>
</dbReference>
<organism evidence="2 3">
    <name type="scientific">Morchella conica CCBAS932</name>
    <dbReference type="NCBI Taxonomy" id="1392247"/>
    <lineage>
        <taxon>Eukaryota</taxon>
        <taxon>Fungi</taxon>
        <taxon>Dikarya</taxon>
        <taxon>Ascomycota</taxon>
        <taxon>Pezizomycotina</taxon>
        <taxon>Pezizomycetes</taxon>
        <taxon>Pezizales</taxon>
        <taxon>Morchellaceae</taxon>
        <taxon>Morchella</taxon>
    </lineage>
</organism>
<sequence length="109" mass="12470">MGHHSVFRTLRRNRHSGVDLLKIQTTTQNSPWYIKPSSNKQDSQAQNPNPYKHANPRENTTLRSNSQTDQNHKVTQVTHVTHRGIFMEGPGSAVHCTRLSFWPTAIPRC</sequence>
<evidence type="ECO:0000256" key="1">
    <source>
        <dbReference type="SAM" id="MobiDB-lite"/>
    </source>
</evidence>
<dbReference type="InParanoid" id="A0A3N4KQ59"/>
<feature type="compositionally biased region" description="Polar residues" evidence="1">
    <location>
        <begin position="28"/>
        <end position="49"/>
    </location>
</feature>
<feature type="compositionally biased region" description="Polar residues" evidence="1">
    <location>
        <begin position="57"/>
        <end position="73"/>
    </location>
</feature>
<evidence type="ECO:0000313" key="2">
    <source>
        <dbReference type="EMBL" id="RPB12647.1"/>
    </source>
</evidence>